<evidence type="ECO:0000256" key="1">
    <source>
        <dbReference type="ARBA" id="ARBA00000085"/>
    </source>
</evidence>
<dbReference type="InterPro" id="IPR004358">
    <property type="entry name" value="Sig_transdc_His_kin-like_C"/>
</dbReference>
<comment type="subcellular location">
    <subcellularLocation>
        <location evidence="2">Cell membrane</location>
    </subcellularLocation>
</comment>
<dbReference type="GO" id="GO:0005524">
    <property type="term" value="F:ATP binding"/>
    <property type="evidence" value="ECO:0007669"/>
    <property type="project" value="UniProtKB-KW"/>
</dbReference>
<dbReference type="PRINTS" id="PR00344">
    <property type="entry name" value="BCTRLSENSOR"/>
</dbReference>
<keyword evidence="14" id="KW-1185">Reference proteome</keyword>
<evidence type="ECO:0000313" key="14">
    <source>
        <dbReference type="Proteomes" id="UP001149140"/>
    </source>
</evidence>
<comment type="caution">
    <text evidence="13">The sequence shown here is derived from an EMBL/GenBank/DDBJ whole genome shotgun (WGS) entry which is preliminary data.</text>
</comment>
<evidence type="ECO:0000256" key="11">
    <source>
        <dbReference type="ARBA" id="ARBA00023136"/>
    </source>
</evidence>
<evidence type="ECO:0000256" key="7">
    <source>
        <dbReference type="ARBA" id="ARBA00022741"/>
    </source>
</evidence>
<dbReference type="EMBL" id="JAPDOD010000018">
    <property type="protein sequence ID" value="MDA0162453.1"/>
    <property type="molecule type" value="Genomic_DNA"/>
</dbReference>
<keyword evidence="5" id="KW-0597">Phosphoprotein</keyword>
<reference evidence="13" key="1">
    <citation type="submission" date="2022-10" db="EMBL/GenBank/DDBJ databases">
        <title>The WGS of Solirubrobacter ginsenosidimutans DSM 21036.</title>
        <authorList>
            <person name="Jiang Z."/>
        </authorList>
    </citation>
    <scope>NUCLEOTIDE SEQUENCE</scope>
    <source>
        <strain evidence="13">DSM 21036</strain>
    </source>
</reference>
<dbReference type="Gene3D" id="1.10.287.130">
    <property type="match status" value="1"/>
</dbReference>
<dbReference type="SMART" id="SM00388">
    <property type="entry name" value="HisKA"/>
    <property type="match status" value="1"/>
</dbReference>
<dbReference type="Pfam" id="PF13185">
    <property type="entry name" value="GAF_2"/>
    <property type="match status" value="1"/>
</dbReference>
<dbReference type="FunFam" id="1.10.287.130:FF:000038">
    <property type="entry name" value="Sensory transduction histidine kinase"/>
    <property type="match status" value="1"/>
</dbReference>
<sequence length="418" mass="45493">MNPGPEERIAELERDLSEALERQSAAAHVLEVLGGSTFELDPVFETVLQQAVRLCRADAGLIYVLDGDVYRVETTLGASQAYREYITGVPLAAGSGGVVDLVQAERRTVQFKDAASDPRYTMSRALELGGFHTMLGVPMLAEDRVLGVIVLWRKEIAPFDDRTIALVEGFATQGVIAIQNVMTARALEIASGHKSEFLASMSHELRTPLNAVIGFSDVLLERMFGELNERQEEYVRDIRDSGQHLLELINEILDLSKVEAGRMELEPALLSLPALLDQGLALVRERAARQRLTVALTVASEVGEVWADEIKLKQVVVNLVTNAVKFTPVGGSVAVDARVVGEEAIVTVRDTGIGIASEDQERIFEAFQRGDRRASTEGTGLGLTLSRRFVELHGGRMWVESAVGLGSTFGFAIPVGAR</sequence>
<dbReference type="InterPro" id="IPR005467">
    <property type="entry name" value="His_kinase_dom"/>
</dbReference>
<evidence type="ECO:0000256" key="4">
    <source>
        <dbReference type="ARBA" id="ARBA00022475"/>
    </source>
</evidence>
<dbReference type="InterPro" id="IPR029016">
    <property type="entry name" value="GAF-like_dom_sf"/>
</dbReference>
<dbReference type="Pfam" id="PF00512">
    <property type="entry name" value="HisKA"/>
    <property type="match status" value="1"/>
</dbReference>
<accession>A0A9X3MW64</accession>
<dbReference type="FunFam" id="3.30.565.10:FF:000023">
    <property type="entry name" value="PAS domain-containing sensor histidine kinase"/>
    <property type="match status" value="1"/>
</dbReference>
<dbReference type="Pfam" id="PF02518">
    <property type="entry name" value="HATPase_c"/>
    <property type="match status" value="1"/>
</dbReference>
<evidence type="ECO:0000256" key="9">
    <source>
        <dbReference type="ARBA" id="ARBA00022840"/>
    </source>
</evidence>
<name>A0A9X3MW64_9ACTN</name>
<organism evidence="13 14">
    <name type="scientific">Solirubrobacter ginsenosidimutans</name>
    <dbReference type="NCBI Taxonomy" id="490573"/>
    <lineage>
        <taxon>Bacteria</taxon>
        <taxon>Bacillati</taxon>
        <taxon>Actinomycetota</taxon>
        <taxon>Thermoleophilia</taxon>
        <taxon>Solirubrobacterales</taxon>
        <taxon>Solirubrobacteraceae</taxon>
        <taxon>Solirubrobacter</taxon>
    </lineage>
</organism>
<keyword evidence="4" id="KW-1003">Cell membrane</keyword>
<dbReference type="PANTHER" id="PTHR43711:SF31">
    <property type="entry name" value="HISTIDINE KINASE"/>
    <property type="match status" value="1"/>
</dbReference>
<dbReference type="InterPro" id="IPR036097">
    <property type="entry name" value="HisK_dim/P_sf"/>
</dbReference>
<evidence type="ECO:0000256" key="5">
    <source>
        <dbReference type="ARBA" id="ARBA00022553"/>
    </source>
</evidence>
<dbReference type="InterPro" id="IPR003018">
    <property type="entry name" value="GAF"/>
</dbReference>
<dbReference type="AlphaFoldDB" id="A0A9X3MW64"/>
<dbReference type="PANTHER" id="PTHR43711">
    <property type="entry name" value="TWO-COMPONENT HISTIDINE KINASE"/>
    <property type="match status" value="1"/>
</dbReference>
<evidence type="ECO:0000256" key="2">
    <source>
        <dbReference type="ARBA" id="ARBA00004236"/>
    </source>
</evidence>
<dbReference type="SUPFAM" id="SSF47384">
    <property type="entry name" value="Homodimeric domain of signal transducing histidine kinase"/>
    <property type="match status" value="1"/>
</dbReference>
<dbReference type="Gene3D" id="3.30.565.10">
    <property type="entry name" value="Histidine kinase-like ATPase, C-terminal domain"/>
    <property type="match status" value="1"/>
</dbReference>
<dbReference type="GO" id="GO:0000155">
    <property type="term" value="F:phosphorelay sensor kinase activity"/>
    <property type="evidence" value="ECO:0007669"/>
    <property type="project" value="InterPro"/>
</dbReference>
<dbReference type="InterPro" id="IPR003661">
    <property type="entry name" value="HisK_dim/P_dom"/>
</dbReference>
<dbReference type="SMART" id="SM00065">
    <property type="entry name" value="GAF"/>
    <property type="match status" value="1"/>
</dbReference>
<feature type="domain" description="Histidine kinase" evidence="12">
    <location>
        <begin position="200"/>
        <end position="417"/>
    </location>
</feature>
<dbReference type="EC" id="2.7.13.3" evidence="3"/>
<evidence type="ECO:0000256" key="8">
    <source>
        <dbReference type="ARBA" id="ARBA00022777"/>
    </source>
</evidence>
<dbReference type="PROSITE" id="PS50109">
    <property type="entry name" value="HIS_KIN"/>
    <property type="match status" value="1"/>
</dbReference>
<dbReference type="SMART" id="SM00387">
    <property type="entry name" value="HATPase_c"/>
    <property type="match status" value="1"/>
</dbReference>
<dbReference type="InterPro" id="IPR050736">
    <property type="entry name" value="Sensor_HK_Regulatory"/>
</dbReference>
<evidence type="ECO:0000256" key="3">
    <source>
        <dbReference type="ARBA" id="ARBA00012438"/>
    </source>
</evidence>
<dbReference type="CDD" id="cd16922">
    <property type="entry name" value="HATPase_EvgS-ArcB-TorS-like"/>
    <property type="match status" value="1"/>
</dbReference>
<dbReference type="GO" id="GO:0005886">
    <property type="term" value="C:plasma membrane"/>
    <property type="evidence" value="ECO:0007669"/>
    <property type="project" value="UniProtKB-SubCell"/>
</dbReference>
<keyword evidence="8 13" id="KW-0418">Kinase</keyword>
<keyword evidence="11" id="KW-0472">Membrane</keyword>
<dbReference type="CDD" id="cd00082">
    <property type="entry name" value="HisKA"/>
    <property type="match status" value="1"/>
</dbReference>
<keyword evidence="10" id="KW-0902">Two-component regulatory system</keyword>
<keyword evidence="9" id="KW-0067">ATP-binding</keyword>
<comment type="catalytic activity">
    <reaction evidence="1">
        <text>ATP + protein L-histidine = ADP + protein N-phospho-L-histidine.</text>
        <dbReference type="EC" id="2.7.13.3"/>
    </reaction>
</comment>
<evidence type="ECO:0000256" key="10">
    <source>
        <dbReference type="ARBA" id="ARBA00023012"/>
    </source>
</evidence>
<dbReference type="SUPFAM" id="SSF55874">
    <property type="entry name" value="ATPase domain of HSP90 chaperone/DNA topoisomerase II/histidine kinase"/>
    <property type="match status" value="1"/>
</dbReference>
<dbReference type="SUPFAM" id="SSF55781">
    <property type="entry name" value="GAF domain-like"/>
    <property type="match status" value="1"/>
</dbReference>
<dbReference type="Proteomes" id="UP001149140">
    <property type="component" value="Unassembled WGS sequence"/>
</dbReference>
<protein>
    <recommendedName>
        <fullName evidence="3">histidine kinase</fullName>
        <ecNumber evidence="3">2.7.13.3</ecNumber>
    </recommendedName>
</protein>
<evidence type="ECO:0000259" key="12">
    <source>
        <dbReference type="PROSITE" id="PS50109"/>
    </source>
</evidence>
<dbReference type="RefSeq" id="WP_270041693.1">
    <property type="nucleotide sequence ID" value="NZ_JAPDOD010000018.1"/>
</dbReference>
<keyword evidence="7" id="KW-0547">Nucleotide-binding</keyword>
<keyword evidence="6" id="KW-0808">Transferase</keyword>
<evidence type="ECO:0000313" key="13">
    <source>
        <dbReference type="EMBL" id="MDA0162453.1"/>
    </source>
</evidence>
<evidence type="ECO:0000256" key="6">
    <source>
        <dbReference type="ARBA" id="ARBA00022679"/>
    </source>
</evidence>
<dbReference type="InterPro" id="IPR003594">
    <property type="entry name" value="HATPase_dom"/>
</dbReference>
<dbReference type="Gene3D" id="3.30.450.40">
    <property type="match status" value="1"/>
</dbReference>
<dbReference type="InterPro" id="IPR036890">
    <property type="entry name" value="HATPase_C_sf"/>
</dbReference>
<proteinExistence type="predicted"/>
<gene>
    <name evidence="13" type="ORF">OM076_19425</name>
</gene>